<dbReference type="EMBL" id="CAJVAX010000018">
    <property type="protein sequence ID" value="CAG7647696.1"/>
    <property type="molecule type" value="Genomic_DNA"/>
</dbReference>
<name>A0A9W4H3N1_9ACTN</name>
<protein>
    <submittedName>
        <fullName evidence="2">Uncharacterized protein</fullName>
    </submittedName>
</protein>
<reference evidence="2" key="1">
    <citation type="submission" date="2021-06" db="EMBL/GenBank/DDBJ databases">
        <authorList>
            <person name="Arsene-Ploetze F."/>
        </authorList>
    </citation>
    <scope>NUCLEOTIDE SEQUENCE</scope>
    <source>
        <strain evidence="2">SBRY1</strain>
    </source>
</reference>
<organism evidence="2 3">
    <name type="scientific">Actinacidiphila bryophytorum</name>
    <dbReference type="NCBI Taxonomy" id="1436133"/>
    <lineage>
        <taxon>Bacteria</taxon>
        <taxon>Bacillati</taxon>
        <taxon>Actinomycetota</taxon>
        <taxon>Actinomycetes</taxon>
        <taxon>Kitasatosporales</taxon>
        <taxon>Streptomycetaceae</taxon>
        <taxon>Actinacidiphila</taxon>
    </lineage>
</organism>
<feature type="region of interest" description="Disordered" evidence="1">
    <location>
        <begin position="1"/>
        <end position="159"/>
    </location>
</feature>
<evidence type="ECO:0000256" key="1">
    <source>
        <dbReference type="SAM" id="MobiDB-lite"/>
    </source>
</evidence>
<keyword evidence="3" id="KW-1185">Reference proteome</keyword>
<accession>A0A9W4H3N1</accession>
<proteinExistence type="predicted"/>
<evidence type="ECO:0000313" key="3">
    <source>
        <dbReference type="Proteomes" id="UP001153328"/>
    </source>
</evidence>
<sequence>MVAQFPAPLRGRGPAAEGNHQGRGELRGQPALAERGVLAARGSHPGARGTARPAPTGGKGSARRTGQSAASFNRFNWAESRVASGSGGVGEPRGAEERAGGWGITLARARGKGRRDGLLTWKVGRGARPERTGRARRGPPPPHARTPAPGLLPHASSHP</sequence>
<dbReference type="Proteomes" id="UP001153328">
    <property type="component" value="Unassembled WGS sequence"/>
</dbReference>
<dbReference type="AlphaFoldDB" id="A0A9W4H3N1"/>
<feature type="compositionally biased region" description="Polar residues" evidence="1">
    <location>
        <begin position="64"/>
        <end position="74"/>
    </location>
</feature>
<evidence type="ECO:0000313" key="2">
    <source>
        <dbReference type="EMBL" id="CAG7647696.1"/>
    </source>
</evidence>
<comment type="caution">
    <text evidence="2">The sequence shown here is derived from an EMBL/GenBank/DDBJ whole genome shotgun (WGS) entry which is preliminary data.</text>
</comment>
<gene>
    <name evidence="2" type="ORF">SBRY_40737</name>
</gene>